<dbReference type="GO" id="GO:0047617">
    <property type="term" value="F:fatty acyl-CoA hydrolase activity"/>
    <property type="evidence" value="ECO:0007669"/>
    <property type="project" value="TreeGrafter"/>
</dbReference>
<evidence type="ECO:0000313" key="3">
    <source>
        <dbReference type="EMBL" id="ALF46891.1"/>
    </source>
</evidence>
<evidence type="ECO:0000313" key="4">
    <source>
        <dbReference type="Proteomes" id="UP000066049"/>
    </source>
</evidence>
<proteinExistence type="inferred from homology"/>
<dbReference type="RefSeq" id="WP_054195995.1">
    <property type="nucleotide sequence ID" value="NZ_CABMKQ010000024.1"/>
</dbReference>
<keyword evidence="2" id="KW-0378">Hydrolase</keyword>
<dbReference type="AlphaFoldDB" id="A0A0M4ST29"/>
<gene>
    <name evidence="3" type="ORF">CCON33237_0169</name>
</gene>
<dbReference type="SUPFAM" id="SSF54637">
    <property type="entry name" value="Thioesterase/thiol ester dehydrase-isomerase"/>
    <property type="match status" value="1"/>
</dbReference>
<protein>
    <submittedName>
        <fullName evidence="3">Thioesterase</fullName>
    </submittedName>
</protein>
<sequence length="130" mass="15005">MKDFIYKAIIPPQAIDMHGHMNNVYYFTLMQEAAFAHSAAVGDTVEAQYKRGEIWLIRKNEAKYIKSVKLMDEIEIHTYTQAEGKATSCRYFEFKKDDELIATGKTEFVYIDLKTNRPKAIPAEIIALYS</sequence>
<evidence type="ECO:0000256" key="2">
    <source>
        <dbReference type="ARBA" id="ARBA00022801"/>
    </source>
</evidence>
<dbReference type="InterPro" id="IPR050563">
    <property type="entry name" value="4-hydroxybenzoyl-CoA_TE"/>
</dbReference>
<dbReference type="EMBL" id="CP012541">
    <property type="protein sequence ID" value="ALF46891.1"/>
    <property type="molecule type" value="Genomic_DNA"/>
</dbReference>
<dbReference type="PANTHER" id="PTHR31793:SF27">
    <property type="entry name" value="NOVEL THIOESTERASE SUPERFAMILY DOMAIN AND SAPOSIN A-TYPE DOMAIN CONTAINING PROTEIN (0610012H03RIK)"/>
    <property type="match status" value="1"/>
</dbReference>
<dbReference type="InterPro" id="IPR029069">
    <property type="entry name" value="HotDog_dom_sf"/>
</dbReference>
<organism evidence="3 4">
    <name type="scientific">Campylobacter concisus</name>
    <dbReference type="NCBI Taxonomy" id="199"/>
    <lineage>
        <taxon>Bacteria</taxon>
        <taxon>Pseudomonadati</taxon>
        <taxon>Campylobacterota</taxon>
        <taxon>Epsilonproteobacteria</taxon>
        <taxon>Campylobacterales</taxon>
        <taxon>Campylobacteraceae</taxon>
        <taxon>Campylobacter</taxon>
    </lineage>
</organism>
<name>A0A0M4ST29_9BACT</name>
<evidence type="ECO:0000256" key="1">
    <source>
        <dbReference type="ARBA" id="ARBA00005953"/>
    </source>
</evidence>
<reference evidence="4" key="1">
    <citation type="submission" date="2015-08" db="EMBL/GenBank/DDBJ databases">
        <title>Comparative genomics of the Campylobacter concisus group.</title>
        <authorList>
            <person name="Miller W.G."/>
            <person name="Yee E."/>
            <person name="Chapman M.H."/>
            <person name="Huynh S."/>
            <person name="Bono J.L."/>
            <person name="On S.L.W."/>
            <person name="St Leger J."/>
            <person name="Foster G."/>
            <person name="Parker C.T."/>
        </authorList>
    </citation>
    <scope>NUCLEOTIDE SEQUENCE [LARGE SCALE GENOMIC DNA]</scope>
    <source>
        <strain evidence="4">ATCC 33237</strain>
    </source>
</reference>
<dbReference type="KEGG" id="ccoc:CCON33237_0169"/>
<accession>A0A0M4ST29</accession>
<dbReference type="Gene3D" id="3.10.129.10">
    <property type="entry name" value="Hotdog Thioesterase"/>
    <property type="match status" value="1"/>
</dbReference>
<dbReference type="PATRIC" id="fig|199.248.peg.193"/>
<dbReference type="CDD" id="cd00586">
    <property type="entry name" value="4HBT"/>
    <property type="match status" value="1"/>
</dbReference>
<dbReference type="PANTHER" id="PTHR31793">
    <property type="entry name" value="4-HYDROXYBENZOYL-COA THIOESTERASE FAMILY MEMBER"/>
    <property type="match status" value="1"/>
</dbReference>
<dbReference type="Proteomes" id="UP000066049">
    <property type="component" value="Chromosome"/>
</dbReference>
<comment type="similarity">
    <text evidence="1">Belongs to the 4-hydroxybenzoyl-CoA thioesterase family.</text>
</comment>
<dbReference type="Pfam" id="PF13279">
    <property type="entry name" value="4HBT_2"/>
    <property type="match status" value="1"/>
</dbReference>
<dbReference type="GeneID" id="28661837"/>